<evidence type="ECO:0000259" key="1">
    <source>
        <dbReference type="Pfam" id="PF01977"/>
    </source>
</evidence>
<dbReference type="SUPFAM" id="SSF50475">
    <property type="entry name" value="FMN-binding split barrel"/>
    <property type="match status" value="1"/>
</dbReference>
<dbReference type="EMBL" id="UINC01002499">
    <property type="protein sequence ID" value="SUZ97335.1"/>
    <property type="molecule type" value="Genomic_DNA"/>
</dbReference>
<gene>
    <name evidence="2" type="ORF">METZ01_LOCUS50189</name>
</gene>
<dbReference type="GO" id="GO:0005737">
    <property type="term" value="C:cytoplasm"/>
    <property type="evidence" value="ECO:0007669"/>
    <property type="project" value="TreeGrafter"/>
</dbReference>
<feature type="non-terminal residue" evidence="2">
    <location>
        <position position="299"/>
    </location>
</feature>
<dbReference type="Pfam" id="PF01977">
    <property type="entry name" value="UbiD"/>
    <property type="match status" value="1"/>
</dbReference>
<sequence length="299" mass="33058">MPKTSPDKEPAITTGPYNSLREYMAAIEEHGNVLKIKEIDQDAYELTGLIYKLIDKHGWLGAPAVIVENVKIDGRWMKGPIIVNQYGLAAHEAIAVGVPFKDIGNDQIENFKKALKLVMDLGQIQPVKPVEIEKHQAPAKEIMLQDEEINVLDFPFLQSNPGDNGRFINTGNLVLIDPEKGRNVGTYRMQIKGPRKIGINPERKQHGWEFLMGMKERGEKVAQAAVVLGTDPIVFAMSSSKTARLGQDELEIAGGFKGCPVEVVKCENSDITVPANVEMIIEGEIPLDDMEEEGPFGEM</sequence>
<dbReference type="GO" id="GO:0016831">
    <property type="term" value="F:carboxy-lyase activity"/>
    <property type="evidence" value="ECO:0007669"/>
    <property type="project" value="InterPro"/>
</dbReference>
<name>A0A381RZQ2_9ZZZZ</name>
<dbReference type="InterPro" id="IPR002830">
    <property type="entry name" value="UbiD"/>
</dbReference>
<proteinExistence type="predicted"/>
<dbReference type="PANTHER" id="PTHR30108">
    <property type="entry name" value="3-OCTAPRENYL-4-HYDROXYBENZOATE CARBOXY-LYASE-RELATED"/>
    <property type="match status" value="1"/>
</dbReference>
<protein>
    <recommendedName>
        <fullName evidence="1">3-octaprenyl-4-hydroxybenzoate carboxy-lyase-like Rift-related domain-containing protein</fullName>
    </recommendedName>
</protein>
<organism evidence="2">
    <name type="scientific">marine metagenome</name>
    <dbReference type="NCBI Taxonomy" id="408172"/>
    <lineage>
        <taxon>unclassified sequences</taxon>
        <taxon>metagenomes</taxon>
        <taxon>ecological metagenomes</taxon>
    </lineage>
</organism>
<dbReference type="AlphaFoldDB" id="A0A381RZQ2"/>
<dbReference type="InterPro" id="IPR048304">
    <property type="entry name" value="UbiD_Rift_dom"/>
</dbReference>
<feature type="domain" description="3-octaprenyl-4-hydroxybenzoate carboxy-lyase-like Rift-related" evidence="1">
    <location>
        <begin position="132"/>
        <end position="299"/>
    </location>
</feature>
<reference evidence="2" key="1">
    <citation type="submission" date="2018-05" db="EMBL/GenBank/DDBJ databases">
        <authorList>
            <person name="Lanie J.A."/>
            <person name="Ng W.-L."/>
            <person name="Kazmierczak K.M."/>
            <person name="Andrzejewski T.M."/>
            <person name="Davidsen T.M."/>
            <person name="Wayne K.J."/>
            <person name="Tettelin H."/>
            <person name="Glass J.I."/>
            <person name="Rusch D."/>
            <person name="Podicherti R."/>
            <person name="Tsui H.-C.T."/>
            <person name="Winkler M.E."/>
        </authorList>
    </citation>
    <scope>NUCLEOTIDE SEQUENCE</scope>
</reference>
<dbReference type="PANTHER" id="PTHR30108:SF17">
    <property type="entry name" value="FERULIC ACID DECARBOXYLASE 1"/>
    <property type="match status" value="1"/>
</dbReference>
<evidence type="ECO:0000313" key="2">
    <source>
        <dbReference type="EMBL" id="SUZ97335.1"/>
    </source>
</evidence>
<accession>A0A381RZQ2</accession>